<keyword evidence="1" id="KW-1133">Transmembrane helix</keyword>
<dbReference type="Gene3D" id="3.10.620.30">
    <property type="match status" value="1"/>
</dbReference>
<keyword evidence="1" id="KW-0472">Membrane</keyword>
<evidence type="ECO:0000256" key="1">
    <source>
        <dbReference type="SAM" id="Phobius"/>
    </source>
</evidence>
<dbReference type="InterPro" id="IPR002931">
    <property type="entry name" value="Transglutaminase-like"/>
</dbReference>
<dbReference type="PANTHER" id="PTHR42736:SF1">
    <property type="entry name" value="PROTEIN-GLUTAMINE GAMMA-GLUTAMYLTRANSFERASE"/>
    <property type="match status" value="1"/>
</dbReference>
<comment type="caution">
    <text evidence="3">The sequence shown here is derived from an EMBL/GenBank/DDBJ whole genome shotgun (WGS) entry which is preliminary data.</text>
</comment>
<dbReference type="SMART" id="SM00460">
    <property type="entry name" value="TGc"/>
    <property type="match status" value="1"/>
</dbReference>
<feature type="transmembrane region" description="Helical" evidence="1">
    <location>
        <begin position="572"/>
        <end position="593"/>
    </location>
</feature>
<dbReference type="HOGENOM" id="CLU_012397_1_0_4"/>
<evidence type="ECO:0000313" key="4">
    <source>
        <dbReference type="Proteomes" id="UP000004207"/>
    </source>
</evidence>
<protein>
    <recommendedName>
        <fullName evidence="2">Transglutaminase-like domain-containing protein</fullName>
    </recommendedName>
</protein>
<gene>
    <name evidence="3" type="ORF">HMPREF0476_0625</name>
</gene>
<dbReference type="Proteomes" id="UP000004207">
    <property type="component" value="Unassembled WGS sequence"/>
</dbReference>
<sequence>MCKIECRLLLSIKNMKKQPALFCFFIEWAIILFIVQPSYLNTKPSFRAALFAMISLIAVSIPLLFELPVGVVIVFAVFICLRLGLLSMGIYQLKLWQTVCMLLGATVLVFQQLGTILGLQGGISFLLLLALLKSYEGKTKRDWQVLVVVMLFLLAGAILFSQELLTGMWILLCLMMMACTLSLLNDLTWQPALKQSLVGFLLTLLPMVVLFVSVPRRSAPFLGVPQTSSTQATTGMSDTMKPGSIGDLVLSNEPVFTATFDNDVIPQQQNLYWRVMVMGQHNGNEWQAMHDFVDRADASKGQYIAYSIIAEDDKGRIPALDYPQVRNRRGVFMESGNVLRMFSRKGVRRVDLRASLSNELPHELNAREQDFYTKLPANSNPRTRELAQALYQQNNGNVEQFAQAAFNYFAQQGFTYTLKPPVLGSRNSTDQFLFNSKQGFCEHYADAFVVMMRAAGVPARVVVGYQGGEYNEAEQFWQIRSKDAHAWTEVWLPERQVWKRIDPTAAVSAVRIESGVSQALSGDEGSLLPNTGFWTRFSDQGRFYWQQWVVNYDDERQQSLFNKLGFDGVNTWNVLMVFGAGGALSLIPLGLWWRKSRQQDVIQPLQNGYTLLKRRLLGKQYPTIAAIAPMELGQILHDNNRLHDEIAQLLDDFMRLNYASNTPNEKQAWQWHKRAKRIAKKYRLKENA</sequence>
<keyword evidence="4" id="KW-1185">Reference proteome</keyword>
<feature type="domain" description="Transglutaminase-like" evidence="2">
    <location>
        <begin position="433"/>
        <end position="505"/>
    </location>
</feature>
<organism evidence="3 4">
    <name type="scientific">Kingella kingae ATCC 23330</name>
    <dbReference type="NCBI Taxonomy" id="887327"/>
    <lineage>
        <taxon>Bacteria</taxon>
        <taxon>Pseudomonadati</taxon>
        <taxon>Pseudomonadota</taxon>
        <taxon>Betaproteobacteria</taxon>
        <taxon>Neisseriales</taxon>
        <taxon>Neisseriaceae</taxon>
        <taxon>Kingella</taxon>
    </lineage>
</organism>
<dbReference type="InterPro" id="IPR021878">
    <property type="entry name" value="TgpA_N"/>
</dbReference>
<dbReference type="Pfam" id="PF01841">
    <property type="entry name" value="Transglut_core"/>
    <property type="match status" value="1"/>
</dbReference>
<dbReference type="InterPro" id="IPR052901">
    <property type="entry name" value="Bact_TGase-like"/>
</dbReference>
<keyword evidence="1" id="KW-0812">Transmembrane</keyword>
<proteinExistence type="predicted"/>
<feature type="transmembrane region" description="Helical" evidence="1">
    <location>
        <begin position="166"/>
        <end position="184"/>
    </location>
</feature>
<name>F5S5Z2_KINKI</name>
<feature type="transmembrane region" description="Helical" evidence="1">
    <location>
        <begin position="46"/>
        <end position="65"/>
    </location>
</feature>
<feature type="transmembrane region" description="Helical" evidence="1">
    <location>
        <begin position="143"/>
        <end position="160"/>
    </location>
</feature>
<dbReference type="Pfam" id="PF11992">
    <property type="entry name" value="TgpA_N"/>
    <property type="match status" value="1"/>
</dbReference>
<dbReference type="InterPro" id="IPR038765">
    <property type="entry name" value="Papain-like_cys_pep_sf"/>
</dbReference>
<feature type="transmembrane region" description="Helical" evidence="1">
    <location>
        <begin position="20"/>
        <end position="40"/>
    </location>
</feature>
<feature type="transmembrane region" description="Helical" evidence="1">
    <location>
        <begin position="196"/>
        <end position="214"/>
    </location>
</feature>
<feature type="transmembrane region" description="Helical" evidence="1">
    <location>
        <begin position="113"/>
        <end position="131"/>
    </location>
</feature>
<evidence type="ECO:0000313" key="3">
    <source>
        <dbReference type="EMBL" id="EGK10471.1"/>
    </source>
</evidence>
<dbReference type="PANTHER" id="PTHR42736">
    <property type="entry name" value="PROTEIN-GLUTAMINE GAMMA-GLUTAMYLTRANSFERASE"/>
    <property type="match status" value="1"/>
</dbReference>
<accession>F5S5Z2</accession>
<dbReference type="AlphaFoldDB" id="F5S5Z2"/>
<dbReference type="STRING" id="504.KKKWG1_1215"/>
<feature type="transmembrane region" description="Helical" evidence="1">
    <location>
        <begin position="72"/>
        <end position="93"/>
    </location>
</feature>
<dbReference type="EMBL" id="AFHS01000020">
    <property type="protein sequence ID" value="EGK10471.1"/>
    <property type="molecule type" value="Genomic_DNA"/>
</dbReference>
<evidence type="ECO:0000259" key="2">
    <source>
        <dbReference type="SMART" id="SM00460"/>
    </source>
</evidence>
<reference evidence="3 4" key="1">
    <citation type="submission" date="2011-04" db="EMBL/GenBank/DDBJ databases">
        <authorList>
            <person name="Muzny D."/>
            <person name="Qin X."/>
            <person name="Deng J."/>
            <person name="Jiang H."/>
            <person name="Liu Y."/>
            <person name="Qu J."/>
            <person name="Song X.-Z."/>
            <person name="Zhang L."/>
            <person name="Thornton R."/>
            <person name="Coyle M."/>
            <person name="Francisco L."/>
            <person name="Jackson L."/>
            <person name="Javaid M."/>
            <person name="Korchina V."/>
            <person name="Kovar C."/>
            <person name="Mata R."/>
            <person name="Mathew T."/>
            <person name="Ngo R."/>
            <person name="Nguyen L."/>
            <person name="Nguyen N."/>
            <person name="Okwuonu G."/>
            <person name="Ongeri F."/>
            <person name="Pham C."/>
            <person name="Simmons D."/>
            <person name="Wilczek-Boney K."/>
            <person name="Hale W."/>
            <person name="Jakkamsetti A."/>
            <person name="Pham P."/>
            <person name="Ruth R."/>
            <person name="San Lucas F."/>
            <person name="Warren J."/>
            <person name="Zhang J."/>
            <person name="Zhao Z."/>
            <person name="Zhou C."/>
            <person name="Zhu D."/>
            <person name="Lee S."/>
            <person name="Bess C."/>
            <person name="Blankenburg K."/>
            <person name="Forbes L."/>
            <person name="Fu Q."/>
            <person name="Gubbala S."/>
            <person name="Hirani K."/>
            <person name="Jayaseelan J.C."/>
            <person name="Lara F."/>
            <person name="Munidasa M."/>
            <person name="Palculict T."/>
            <person name="Patil S."/>
            <person name="Pu L.-L."/>
            <person name="Saada N."/>
            <person name="Tang L."/>
            <person name="Weissenberger G."/>
            <person name="Zhu Y."/>
            <person name="Hemphill L."/>
            <person name="Shang Y."/>
            <person name="Youmans B."/>
            <person name="Ayvaz T."/>
            <person name="Ross M."/>
            <person name="Santibanez J."/>
            <person name="Aqrawi P."/>
            <person name="Gross S."/>
            <person name="Joshi V."/>
            <person name="Fowler G."/>
            <person name="Nazareth L."/>
            <person name="Reid J."/>
            <person name="Worley K."/>
            <person name="Petrosino J."/>
            <person name="Highlander S."/>
            <person name="Gibbs R."/>
        </authorList>
    </citation>
    <scope>NUCLEOTIDE SEQUENCE [LARGE SCALE GENOMIC DNA]</scope>
    <source>
        <strain evidence="3 4">ATCC 23330</strain>
    </source>
</reference>
<dbReference type="SUPFAM" id="SSF54001">
    <property type="entry name" value="Cysteine proteinases"/>
    <property type="match status" value="1"/>
</dbReference>
<dbReference type="eggNOG" id="COG1305">
    <property type="taxonomic scope" value="Bacteria"/>
</dbReference>